<dbReference type="Pfam" id="PF14247">
    <property type="entry name" value="DUF4344"/>
    <property type="match status" value="1"/>
</dbReference>
<proteinExistence type="predicted"/>
<dbReference type="Proteomes" id="UP001162891">
    <property type="component" value="Chromosome"/>
</dbReference>
<evidence type="ECO:0000313" key="2">
    <source>
        <dbReference type="EMBL" id="BDG05614.1"/>
    </source>
</evidence>
<sequence>MTTPAPPNVPAARKGSVSRGPARRTLASLLVLSLSAVPGSAVPAPPVGPRSALVRIEYDPPKEPAHRPLYEHLRERKVLETFAEVFGVVRLPRPLTVRFAGCDGESNAWYESEDLTVTFCYELVAEFERASAGAAPYGVSRDDAIEGPVVFVLLHEAGHAIFDLLDVPILGREEDAADHLAAYVLLQAGKGIARRILTGAAWMYRHDAASRAPDESDFSDVHGLDAQRHYNVLCMAYGSDAESYRGLVDRGYLPKNRAQGCHDEYEQVAFAMRQLVWASLDAGGAGRTRVLHQPSFDVPRGAAPATRNAAGAPAPGTEGR</sequence>
<feature type="region of interest" description="Disordered" evidence="1">
    <location>
        <begin position="1"/>
        <end position="20"/>
    </location>
</feature>
<organism evidence="2 3">
    <name type="scientific">Anaeromyxobacter oryzae</name>
    <dbReference type="NCBI Taxonomy" id="2918170"/>
    <lineage>
        <taxon>Bacteria</taxon>
        <taxon>Pseudomonadati</taxon>
        <taxon>Myxococcota</taxon>
        <taxon>Myxococcia</taxon>
        <taxon>Myxococcales</taxon>
        <taxon>Cystobacterineae</taxon>
        <taxon>Anaeromyxobacteraceae</taxon>
        <taxon>Anaeromyxobacter</taxon>
    </lineage>
</organism>
<protein>
    <recommendedName>
        <fullName evidence="4">Metallopeptidase DUF4344</fullName>
    </recommendedName>
</protein>
<evidence type="ECO:0000313" key="3">
    <source>
        <dbReference type="Proteomes" id="UP001162891"/>
    </source>
</evidence>
<feature type="compositionally biased region" description="Low complexity" evidence="1">
    <location>
        <begin position="299"/>
        <end position="320"/>
    </location>
</feature>
<evidence type="ECO:0000256" key="1">
    <source>
        <dbReference type="SAM" id="MobiDB-lite"/>
    </source>
</evidence>
<evidence type="ECO:0008006" key="4">
    <source>
        <dbReference type="Google" id="ProtNLM"/>
    </source>
</evidence>
<dbReference type="InterPro" id="IPR025644">
    <property type="entry name" value="DUF4344"/>
</dbReference>
<keyword evidence="3" id="KW-1185">Reference proteome</keyword>
<gene>
    <name evidence="2" type="ORF">AMOR_46100</name>
</gene>
<feature type="region of interest" description="Disordered" evidence="1">
    <location>
        <begin position="295"/>
        <end position="320"/>
    </location>
</feature>
<accession>A0ABN6MXD6</accession>
<name>A0ABN6MXD6_9BACT</name>
<reference evidence="3" key="1">
    <citation type="journal article" date="2022" name="Int. J. Syst. Evol. Microbiol.">
        <title>Anaeromyxobacter oryzae sp. nov., Anaeromyxobacter diazotrophicus sp. nov. and Anaeromyxobacter paludicola sp. nov., isolated from paddy soils.</title>
        <authorList>
            <person name="Itoh H."/>
            <person name="Xu Z."/>
            <person name="Mise K."/>
            <person name="Masuda Y."/>
            <person name="Ushijima N."/>
            <person name="Hayakawa C."/>
            <person name="Shiratori Y."/>
            <person name="Senoo K."/>
        </authorList>
    </citation>
    <scope>NUCLEOTIDE SEQUENCE [LARGE SCALE GENOMIC DNA]</scope>
    <source>
        <strain evidence="3">Red232</strain>
    </source>
</reference>
<dbReference type="EMBL" id="AP025591">
    <property type="protein sequence ID" value="BDG05614.1"/>
    <property type="molecule type" value="Genomic_DNA"/>
</dbReference>